<evidence type="ECO:0008006" key="4">
    <source>
        <dbReference type="Google" id="ProtNLM"/>
    </source>
</evidence>
<evidence type="ECO:0000313" key="3">
    <source>
        <dbReference type="Proteomes" id="UP000260983"/>
    </source>
</evidence>
<accession>A0A3E5BLL3</accession>
<dbReference type="AlphaFoldDB" id="A0A3E5BLL3"/>
<evidence type="ECO:0000256" key="1">
    <source>
        <dbReference type="SAM" id="SignalP"/>
    </source>
</evidence>
<comment type="caution">
    <text evidence="2">The sequence shown here is derived from an EMBL/GenBank/DDBJ whole genome shotgun (WGS) entry which is preliminary data.</text>
</comment>
<proteinExistence type="predicted"/>
<evidence type="ECO:0000313" key="2">
    <source>
        <dbReference type="EMBL" id="RGN38273.1"/>
    </source>
</evidence>
<dbReference type="RefSeq" id="WP_117723570.1">
    <property type="nucleotide sequence ID" value="NZ_QSUL01000003.1"/>
</dbReference>
<keyword evidence="1" id="KW-0732">Signal</keyword>
<organism evidence="2 3">
    <name type="scientific">Bacteroides oleiciplenus</name>
    <dbReference type="NCBI Taxonomy" id="626931"/>
    <lineage>
        <taxon>Bacteria</taxon>
        <taxon>Pseudomonadati</taxon>
        <taxon>Bacteroidota</taxon>
        <taxon>Bacteroidia</taxon>
        <taxon>Bacteroidales</taxon>
        <taxon>Bacteroidaceae</taxon>
        <taxon>Bacteroides</taxon>
    </lineage>
</organism>
<dbReference type="Proteomes" id="UP000260983">
    <property type="component" value="Unassembled WGS sequence"/>
</dbReference>
<gene>
    <name evidence="2" type="ORF">DXB65_05400</name>
</gene>
<dbReference type="PROSITE" id="PS51257">
    <property type="entry name" value="PROKAR_LIPOPROTEIN"/>
    <property type="match status" value="1"/>
</dbReference>
<reference evidence="2 3" key="1">
    <citation type="submission" date="2018-08" db="EMBL/GenBank/DDBJ databases">
        <title>A genome reference for cultivated species of the human gut microbiota.</title>
        <authorList>
            <person name="Zou Y."/>
            <person name="Xue W."/>
            <person name="Luo G."/>
        </authorList>
    </citation>
    <scope>NUCLEOTIDE SEQUENCE [LARGE SCALE GENOMIC DNA]</scope>
    <source>
        <strain evidence="2 3">OM05-15BH</strain>
    </source>
</reference>
<feature type="chain" id="PRO_5017629551" description="DUF4468 domain-containing protein" evidence="1">
    <location>
        <begin position="23"/>
        <end position="166"/>
    </location>
</feature>
<feature type="signal peptide" evidence="1">
    <location>
        <begin position="1"/>
        <end position="22"/>
    </location>
</feature>
<name>A0A3E5BLL3_9BACE</name>
<sequence length="166" mass="18577">MKTKTLLAGAVIALCVFSSCGAAMIGGVTAASVTSSKKNTEPLSEEEIALLTKRVYSDHFNTLYPYLLERLQAKGCYISSSDKASGIITAEFIGIEKYRRYNRHLSFLLIECPTGETEVRLTIYEDELYSDGSVDINIPTVHNVIQRGMVRDKSLYDYWFKVLLES</sequence>
<dbReference type="EMBL" id="QSUL01000003">
    <property type="protein sequence ID" value="RGN38273.1"/>
    <property type="molecule type" value="Genomic_DNA"/>
</dbReference>
<protein>
    <recommendedName>
        <fullName evidence="4">DUF4468 domain-containing protein</fullName>
    </recommendedName>
</protein>